<dbReference type="EMBL" id="QWFA01000007">
    <property type="protein sequence ID" value="ROV70069.1"/>
    <property type="molecule type" value="Genomic_DNA"/>
</dbReference>
<evidence type="ECO:0000313" key="3">
    <source>
        <dbReference type="Proteomes" id="UP000285596"/>
    </source>
</evidence>
<sequence>MSEESESVSEALAGPGGVTPDRLLHTGASDRPSPEDLVLASGRDLTPETLEWARRKLAAEGRSAIDKQLP</sequence>
<accession>A0A423V624</accession>
<evidence type="ECO:0000256" key="1">
    <source>
        <dbReference type="SAM" id="MobiDB-lite"/>
    </source>
</evidence>
<protein>
    <submittedName>
        <fullName evidence="2">Uncharacterized protein</fullName>
    </submittedName>
</protein>
<evidence type="ECO:0000313" key="2">
    <source>
        <dbReference type="EMBL" id="ROV70069.1"/>
    </source>
</evidence>
<dbReference type="GeneID" id="303479977"/>
<feature type="region of interest" description="Disordered" evidence="1">
    <location>
        <begin position="1"/>
        <end position="45"/>
    </location>
</feature>
<dbReference type="RefSeq" id="WP_032788903.1">
    <property type="nucleotide sequence ID" value="NZ_QWFA01000007.1"/>
</dbReference>
<name>A0A423V624_STRGL</name>
<reference evidence="2 3" key="1">
    <citation type="submission" date="2018-08" db="EMBL/GenBank/DDBJ databases">
        <title>Streptomyces globisporus 1912-4Crt, whole genome shotgun sequence.</title>
        <authorList>
            <person name="Matselyukh B."/>
        </authorList>
    </citation>
    <scope>NUCLEOTIDE SEQUENCE [LARGE SCALE GENOMIC DNA]</scope>
    <source>
        <strain evidence="2 3">1912-4Crt</strain>
    </source>
</reference>
<organism evidence="2 3">
    <name type="scientific">Streptomyces globisporus</name>
    <dbReference type="NCBI Taxonomy" id="1908"/>
    <lineage>
        <taxon>Bacteria</taxon>
        <taxon>Bacillati</taxon>
        <taxon>Actinomycetota</taxon>
        <taxon>Actinomycetes</taxon>
        <taxon>Kitasatosporales</taxon>
        <taxon>Streptomycetaceae</taxon>
        <taxon>Streptomyces</taxon>
    </lineage>
</organism>
<dbReference type="Proteomes" id="UP000285596">
    <property type="component" value="Unassembled WGS sequence"/>
</dbReference>
<gene>
    <name evidence="2" type="ORF">D3105_02690</name>
</gene>
<comment type="caution">
    <text evidence="2">The sequence shown here is derived from an EMBL/GenBank/DDBJ whole genome shotgun (WGS) entry which is preliminary data.</text>
</comment>
<dbReference type="AlphaFoldDB" id="A0A423V624"/>
<proteinExistence type="predicted"/>